<proteinExistence type="inferred from homology"/>
<evidence type="ECO:0000256" key="2">
    <source>
        <dbReference type="RuleBase" id="RU362097"/>
    </source>
</evidence>
<dbReference type="Proteomes" id="UP000562395">
    <property type="component" value="Unassembled WGS sequence"/>
</dbReference>
<keyword evidence="2" id="KW-0472">Membrane</keyword>
<organism evidence="3 4">
    <name type="scientific">Novosphingobium hassiacum</name>
    <dbReference type="NCBI Taxonomy" id="173676"/>
    <lineage>
        <taxon>Bacteria</taxon>
        <taxon>Pseudomonadati</taxon>
        <taxon>Pseudomonadota</taxon>
        <taxon>Alphaproteobacteria</taxon>
        <taxon>Sphingomonadales</taxon>
        <taxon>Sphingomonadaceae</taxon>
        <taxon>Novosphingobium</taxon>
    </lineage>
</organism>
<accession>A0A7W5ZUA6</accession>
<dbReference type="InterPro" id="IPR010131">
    <property type="entry name" value="MdtP/NodT-like"/>
</dbReference>
<dbReference type="PANTHER" id="PTHR30203">
    <property type="entry name" value="OUTER MEMBRANE CATION EFFLUX PROTEIN"/>
    <property type="match status" value="1"/>
</dbReference>
<dbReference type="GO" id="GO:0005886">
    <property type="term" value="C:plasma membrane"/>
    <property type="evidence" value="ECO:0007669"/>
    <property type="project" value="UniProtKB-SubCell"/>
</dbReference>
<keyword evidence="2" id="KW-1134">Transmembrane beta strand</keyword>
<protein>
    <submittedName>
        <fullName evidence="3">NodT family efflux transporter outer membrane factor (OMF) lipoprotein</fullName>
    </submittedName>
</protein>
<dbReference type="SUPFAM" id="SSF56954">
    <property type="entry name" value="Outer membrane efflux proteins (OEP)"/>
    <property type="match status" value="1"/>
</dbReference>
<dbReference type="RefSeq" id="WP_343057081.1">
    <property type="nucleotide sequence ID" value="NZ_JACICY010000001.1"/>
</dbReference>
<dbReference type="PROSITE" id="PS51257">
    <property type="entry name" value="PROKAR_LIPOPROTEIN"/>
    <property type="match status" value="1"/>
</dbReference>
<dbReference type="Gene3D" id="1.20.1600.10">
    <property type="entry name" value="Outer membrane efflux proteins (OEP)"/>
    <property type="match status" value="1"/>
</dbReference>
<dbReference type="GO" id="GO:0015562">
    <property type="term" value="F:efflux transmembrane transporter activity"/>
    <property type="evidence" value="ECO:0007669"/>
    <property type="project" value="InterPro"/>
</dbReference>
<keyword evidence="4" id="KW-1185">Reference proteome</keyword>
<feature type="signal peptide" evidence="2">
    <location>
        <begin position="1"/>
        <end position="25"/>
    </location>
</feature>
<dbReference type="InterPro" id="IPR003423">
    <property type="entry name" value="OMP_efflux"/>
</dbReference>
<keyword evidence="2" id="KW-0732">Signal</keyword>
<evidence type="ECO:0000313" key="3">
    <source>
        <dbReference type="EMBL" id="MBB3859616.1"/>
    </source>
</evidence>
<dbReference type="Pfam" id="PF02321">
    <property type="entry name" value="OEP"/>
    <property type="match status" value="2"/>
</dbReference>
<comment type="subcellular location">
    <subcellularLocation>
        <location evidence="2">Cell membrane</location>
        <topology evidence="2">Lipid-anchor</topology>
    </subcellularLocation>
</comment>
<dbReference type="EMBL" id="JACICY010000001">
    <property type="protein sequence ID" value="MBB3859616.1"/>
    <property type="molecule type" value="Genomic_DNA"/>
</dbReference>
<dbReference type="NCBIfam" id="TIGR01845">
    <property type="entry name" value="outer_NodT"/>
    <property type="match status" value="1"/>
</dbReference>
<dbReference type="Gene3D" id="2.20.200.10">
    <property type="entry name" value="Outer membrane efflux proteins (OEP)"/>
    <property type="match status" value="1"/>
</dbReference>
<feature type="chain" id="PRO_5031596620" evidence="2">
    <location>
        <begin position="26"/>
        <end position="460"/>
    </location>
</feature>
<reference evidence="3 4" key="1">
    <citation type="submission" date="2020-08" db="EMBL/GenBank/DDBJ databases">
        <title>Genomic Encyclopedia of Type Strains, Phase IV (KMG-IV): sequencing the most valuable type-strain genomes for metagenomic binning, comparative biology and taxonomic classification.</title>
        <authorList>
            <person name="Goeker M."/>
        </authorList>
    </citation>
    <scope>NUCLEOTIDE SEQUENCE [LARGE SCALE GENOMIC DNA]</scope>
    <source>
        <strain evidence="3 4">DSM 14552</strain>
    </source>
</reference>
<dbReference type="AlphaFoldDB" id="A0A7W5ZUA6"/>
<evidence type="ECO:0000313" key="4">
    <source>
        <dbReference type="Proteomes" id="UP000562395"/>
    </source>
</evidence>
<sequence length="460" mass="48875">MRHAVFTIAGLAMLAGCAGPAVQTAQVPPVTSPVSFRVDLGPGVPVDGEWWRSFGDPQMAALVEEALERNADIGIAAARVREARAQQDVARAAMLPNLDAAIAAADSRSISPFGQPVEQRAAQPQVQAAWEVDLFGRLSDQISAARSGWLASQAARDAVRLSVASATATAYVTLLALDDRLALAQRTAQTRKGSRDLIARRVKVGYSPKLELEQAEVDYQAALLLVPALEQARARQENVLSVLAGRVPGPVTRSEGLAMLVKPPLPEALPSELLRRRPDVAQAEFQLAATDSNLAAARKRFLPSLRLSANAGVAVSTLLSGPVGLWSLGGSVLAPLFEGGRLRAGAEAAGAQRDVAAFGYRKTVLTAFREVNDALASVDGLDRQVQIQVTQRNALAEANRLAGNRYREGYSPLLEQLDTQRGLLSAELSLIQTRADALNARINLFQVLGGGWSAQNDADP</sequence>
<comment type="caution">
    <text evidence="3">The sequence shown here is derived from an EMBL/GenBank/DDBJ whole genome shotgun (WGS) entry which is preliminary data.</text>
</comment>
<keyword evidence="2" id="KW-0564">Palmitate</keyword>
<gene>
    <name evidence="3" type="ORF">GGQ88_000856</name>
</gene>
<keyword evidence="2 3" id="KW-0449">Lipoprotein</keyword>
<comment type="similarity">
    <text evidence="1 2">Belongs to the outer membrane factor (OMF) (TC 1.B.17) family.</text>
</comment>
<keyword evidence="2" id="KW-0812">Transmembrane</keyword>
<name>A0A7W5ZUA6_9SPHN</name>
<evidence type="ECO:0000256" key="1">
    <source>
        <dbReference type="ARBA" id="ARBA00007613"/>
    </source>
</evidence>
<dbReference type="PANTHER" id="PTHR30203:SF33">
    <property type="entry name" value="BLR4455 PROTEIN"/>
    <property type="match status" value="1"/>
</dbReference>